<keyword evidence="2" id="KW-1133">Transmembrane helix</keyword>
<dbReference type="Proteomes" id="UP000321484">
    <property type="component" value="Unassembled WGS sequence"/>
</dbReference>
<keyword evidence="2" id="KW-0472">Membrane</keyword>
<dbReference type="Pfam" id="PF07811">
    <property type="entry name" value="TadE"/>
    <property type="match status" value="1"/>
</dbReference>
<dbReference type="InterPro" id="IPR012495">
    <property type="entry name" value="TadE-like_dom"/>
</dbReference>
<evidence type="ECO:0000256" key="1">
    <source>
        <dbReference type="SAM" id="MobiDB-lite"/>
    </source>
</evidence>
<evidence type="ECO:0000313" key="4">
    <source>
        <dbReference type="EMBL" id="GEN79472.1"/>
    </source>
</evidence>
<protein>
    <recommendedName>
        <fullName evidence="3">TadE-like domain-containing protein</fullName>
    </recommendedName>
</protein>
<sequence>MSRRSAAELADPTAGPQTGCLAASATPRPRSRTRDAGSAVVDFVLIGALTTLLFAAVVQLVLVLHVRSTLVDCAAEGARYGALADSTPAAGAQRTRELITSALAVGFAEDVRAEATVVDGLPVVRVEVTAPLPLVGLLGPSGVITVDGHALAEVP</sequence>
<reference evidence="4 5" key="1">
    <citation type="submission" date="2019-07" db="EMBL/GenBank/DDBJ databases">
        <title>Whole genome shotgun sequence of Actinotalea fermentans NBRC 105374.</title>
        <authorList>
            <person name="Hosoyama A."/>
            <person name="Uohara A."/>
            <person name="Ohji S."/>
            <person name="Ichikawa N."/>
        </authorList>
    </citation>
    <scope>NUCLEOTIDE SEQUENCE [LARGE SCALE GENOMIC DNA]</scope>
    <source>
        <strain evidence="4 5">NBRC 105374</strain>
    </source>
</reference>
<evidence type="ECO:0000256" key="2">
    <source>
        <dbReference type="SAM" id="Phobius"/>
    </source>
</evidence>
<gene>
    <name evidence="4" type="ORF">AFE02nite_12060</name>
</gene>
<dbReference type="AlphaFoldDB" id="A0A511YWA6"/>
<evidence type="ECO:0000259" key="3">
    <source>
        <dbReference type="Pfam" id="PF07811"/>
    </source>
</evidence>
<keyword evidence="2" id="KW-0812">Transmembrane</keyword>
<proteinExistence type="predicted"/>
<dbReference type="EMBL" id="BJYK01000001">
    <property type="protein sequence ID" value="GEN79472.1"/>
    <property type="molecule type" value="Genomic_DNA"/>
</dbReference>
<organism evidence="4 5">
    <name type="scientific">Actinotalea fermentans</name>
    <dbReference type="NCBI Taxonomy" id="43671"/>
    <lineage>
        <taxon>Bacteria</taxon>
        <taxon>Bacillati</taxon>
        <taxon>Actinomycetota</taxon>
        <taxon>Actinomycetes</taxon>
        <taxon>Micrococcales</taxon>
        <taxon>Cellulomonadaceae</taxon>
        <taxon>Actinotalea</taxon>
    </lineage>
</organism>
<name>A0A511YWA6_9CELL</name>
<feature type="region of interest" description="Disordered" evidence="1">
    <location>
        <begin position="1"/>
        <end position="33"/>
    </location>
</feature>
<dbReference type="RefSeq" id="WP_307726035.1">
    <property type="nucleotide sequence ID" value="NZ_BJYK01000001.1"/>
</dbReference>
<comment type="caution">
    <text evidence="4">The sequence shown here is derived from an EMBL/GenBank/DDBJ whole genome shotgun (WGS) entry which is preliminary data.</text>
</comment>
<feature type="domain" description="TadE-like" evidence="3">
    <location>
        <begin position="37"/>
        <end position="79"/>
    </location>
</feature>
<accession>A0A511YWA6</accession>
<evidence type="ECO:0000313" key="5">
    <source>
        <dbReference type="Proteomes" id="UP000321484"/>
    </source>
</evidence>
<keyword evidence="5" id="KW-1185">Reference proteome</keyword>
<feature type="transmembrane region" description="Helical" evidence="2">
    <location>
        <begin position="40"/>
        <end position="64"/>
    </location>
</feature>